<sequence>MMLRPLALLAALAVSLSACAEKGSRPSTSRGSDEAWAHLPESVTNNAVAAAEVDGRTIAYSFAGLHAGKTWEDVTADAYACDLEARECRGIAGLPDGIGRLASVAATVENRIHIFGGYTVAEDGTEHSTPEVWIFDPVSETYARAADMPVPVDDSVAFVLDDRYVYLVSGWHETDNVDLVQVYDSAEDRWFQATAFPGDPVFGHAGGIVGRDMVVCGGAAVVPPETEGGRRSFVHSNACWHGEIDVSDPAVITWTEFSGHQGPARYRAAATGSERAGRVYFSGGTDNPYNYNGIGYDGVPSRPLDSVMYPRELRPGAEWGFDIGYATFGTMDHRGLVEWNGAFFTLGGMNDAQEVISDVRAINFD</sequence>
<dbReference type="SUPFAM" id="SSF117281">
    <property type="entry name" value="Kelch motif"/>
    <property type="match status" value="1"/>
</dbReference>
<feature type="signal peptide" evidence="1">
    <location>
        <begin position="1"/>
        <end position="20"/>
    </location>
</feature>
<comment type="caution">
    <text evidence="2">The sequence shown here is derived from an EMBL/GenBank/DDBJ whole genome shotgun (WGS) entry which is preliminary data.</text>
</comment>
<feature type="chain" id="PRO_5046041298" description="Galactose oxidase" evidence="1">
    <location>
        <begin position="21"/>
        <end position="365"/>
    </location>
</feature>
<dbReference type="Gene3D" id="2.120.10.80">
    <property type="entry name" value="Kelch-type beta propeller"/>
    <property type="match status" value="1"/>
</dbReference>
<keyword evidence="3" id="KW-1185">Reference proteome</keyword>
<dbReference type="Proteomes" id="UP001310692">
    <property type="component" value="Unassembled WGS sequence"/>
</dbReference>
<reference evidence="2 3" key="1">
    <citation type="submission" date="2024-01" db="EMBL/GenBank/DDBJ databases">
        <title>Hyphobacterium bacterium isolated from marine sediment.</title>
        <authorList>
            <person name="Zhao S."/>
        </authorList>
    </citation>
    <scope>NUCLEOTIDE SEQUENCE [LARGE SCALE GENOMIC DNA]</scope>
    <source>
        <strain evidence="2 3">Y60-23</strain>
    </source>
</reference>
<accession>A0ABU7LVS3</accession>
<dbReference type="InterPro" id="IPR015915">
    <property type="entry name" value="Kelch-typ_b-propeller"/>
</dbReference>
<organism evidence="2 3">
    <name type="scientific">Hyphobacterium marinum</name>
    <dbReference type="NCBI Taxonomy" id="3116574"/>
    <lineage>
        <taxon>Bacteria</taxon>
        <taxon>Pseudomonadati</taxon>
        <taxon>Pseudomonadota</taxon>
        <taxon>Alphaproteobacteria</taxon>
        <taxon>Maricaulales</taxon>
        <taxon>Maricaulaceae</taxon>
        <taxon>Hyphobacterium</taxon>
    </lineage>
</organism>
<dbReference type="PANTHER" id="PTHR45632">
    <property type="entry name" value="LD33804P"/>
    <property type="match status" value="1"/>
</dbReference>
<proteinExistence type="predicted"/>
<gene>
    <name evidence="2" type="ORF">V0U35_01230</name>
</gene>
<keyword evidence="1" id="KW-0732">Signal</keyword>
<evidence type="ECO:0000256" key="1">
    <source>
        <dbReference type="SAM" id="SignalP"/>
    </source>
</evidence>
<dbReference type="RefSeq" id="WP_330194823.1">
    <property type="nucleotide sequence ID" value="NZ_JAZDRO010000001.1"/>
</dbReference>
<evidence type="ECO:0000313" key="2">
    <source>
        <dbReference type="EMBL" id="MEE2565285.1"/>
    </source>
</evidence>
<dbReference type="EMBL" id="JAZDRO010000001">
    <property type="protein sequence ID" value="MEE2565285.1"/>
    <property type="molecule type" value="Genomic_DNA"/>
</dbReference>
<name>A0ABU7LVS3_9PROT</name>
<evidence type="ECO:0000313" key="3">
    <source>
        <dbReference type="Proteomes" id="UP001310692"/>
    </source>
</evidence>
<protein>
    <recommendedName>
        <fullName evidence="4">Galactose oxidase</fullName>
    </recommendedName>
</protein>
<dbReference type="PROSITE" id="PS51257">
    <property type="entry name" value="PROKAR_LIPOPROTEIN"/>
    <property type="match status" value="1"/>
</dbReference>
<evidence type="ECO:0008006" key="4">
    <source>
        <dbReference type="Google" id="ProtNLM"/>
    </source>
</evidence>